<sequence>MPALPKSGETILGVNHLVPCLYFEHTEPNAMAALFANDSEQIDGRTSRSIRDAVGERLQQRLRPETQLPTHLEQLMNELRQRDRDQH</sequence>
<organism evidence="2 3">
    <name type="scientific">Bradyrhizobium symbiodeficiens</name>
    <dbReference type="NCBI Taxonomy" id="1404367"/>
    <lineage>
        <taxon>Bacteria</taxon>
        <taxon>Pseudomonadati</taxon>
        <taxon>Pseudomonadota</taxon>
        <taxon>Alphaproteobacteria</taxon>
        <taxon>Hyphomicrobiales</taxon>
        <taxon>Nitrobacteraceae</taxon>
        <taxon>Bradyrhizobium</taxon>
    </lineage>
</organism>
<name>A0A6G9ACN7_9BRAD</name>
<dbReference type="Proteomes" id="UP000500895">
    <property type="component" value="Chromosome"/>
</dbReference>
<protein>
    <submittedName>
        <fullName evidence="2">Uncharacterized protein</fullName>
    </submittedName>
</protein>
<dbReference type="EMBL" id="CP050066">
    <property type="protein sequence ID" value="QIP10211.2"/>
    <property type="molecule type" value="Genomic_DNA"/>
</dbReference>
<feature type="region of interest" description="Disordered" evidence="1">
    <location>
        <begin position="61"/>
        <end position="87"/>
    </location>
</feature>
<evidence type="ECO:0000313" key="2">
    <source>
        <dbReference type="EMBL" id="QIP10211.2"/>
    </source>
</evidence>
<evidence type="ECO:0000313" key="3">
    <source>
        <dbReference type="Proteomes" id="UP000500895"/>
    </source>
</evidence>
<accession>A0A6G9ACN7</accession>
<reference evidence="2 3" key="1">
    <citation type="journal article" date="2020" name="Int. J. Syst. Evol. Microbiol.">
        <title>Description and complete genome sequences of Bradyrhizobium symbiodeficiens sp. nov., a non-symbiotic bacterium associated with legumes native to Canada.</title>
        <authorList>
            <person name="Bromfield E.S.P."/>
            <person name="Cloutier S."/>
            <person name="Nguyen H.D.T."/>
        </authorList>
    </citation>
    <scope>NUCLEOTIDE SEQUENCE [LARGE SCALE GENOMIC DNA]</scope>
    <source>
        <strain evidence="2 3">101S1MB</strain>
    </source>
</reference>
<evidence type="ECO:0000256" key="1">
    <source>
        <dbReference type="SAM" id="MobiDB-lite"/>
    </source>
</evidence>
<dbReference type="RefSeq" id="WP_210256957.1">
    <property type="nucleotide sequence ID" value="NZ_CP050066.2"/>
</dbReference>
<gene>
    <name evidence="2" type="ORF">HAV00_29975</name>
</gene>
<proteinExistence type="predicted"/>
<dbReference type="AlphaFoldDB" id="A0A6G9ACN7"/>